<dbReference type="PRINTS" id="PR00081">
    <property type="entry name" value="GDHRDH"/>
</dbReference>
<reference evidence="2 3" key="1">
    <citation type="submission" date="2016-10" db="EMBL/GenBank/DDBJ databases">
        <authorList>
            <person name="de Groot N.N."/>
        </authorList>
    </citation>
    <scope>NUCLEOTIDE SEQUENCE [LARGE SCALE GENOMIC DNA]</scope>
    <source>
        <strain evidence="2 3">DSM 19981</strain>
    </source>
</reference>
<evidence type="ECO:0000313" key="2">
    <source>
        <dbReference type="EMBL" id="SFL15514.1"/>
    </source>
</evidence>
<accession>A0A1I4FCA3</accession>
<dbReference type="Gene3D" id="3.40.50.720">
    <property type="entry name" value="NAD(P)-binding Rossmann-like Domain"/>
    <property type="match status" value="1"/>
</dbReference>
<gene>
    <name evidence="2" type="ORF">SAMN02745775_12816</name>
</gene>
<dbReference type="AlphaFoldDB" id="A0A1I4FCA3"/>
<dbReference type="InterPro" id="IPR002347">
    <property type="entry name" value="SDR_fam"/>
</dbReference>
<sequence>MDLGIRGRRALVLGGNRGMGLAIAQALAAEGARIAIAARDQATTAQAVATLGEGAAGFALDLMDTAGLDAFAATVNAEFGAPEILVNNTGGPAYGGAAGRDPKDWTEAFQGMALAVYRLTDLFLPAMRDAGWGRVLTVVSTGAVQPLPVLGISNAIRAGIIAWSKTLSAEVARQGVTVNILMPGRVGTERVHLTDAAAAAREGISQDEVRARSWAQIPMGRYARPEEVAAMAAFACSAPASYVTGTVLRVDGGFVRHV</sequence>
<name>A0A1I4FCA3_9PROT</name>
<dbReference type="STRING" id="1123062.SAMN02745775_12816"/>
<keyword evidence="3" id="KW-1185">Reference proteome</keyword>
<dbReference type="InterPro" id="IPR050259">
    <property type="entry name" value="SDR"/>
</dbReference>
<dbReference type="InterPro" id="IPR036291">
    <property type="entry name" value="NAD(P)-bd_dom_sf"/>
</dbReference>
<dbReference type="RefSeq" id="WP_092963519.1">
    <property type="nucleotide sequence ID" value="NZ_FOSQ01000028.1"/>
</dbReference>
<organism evidence="2 3">
    <name type="scientific">Falsiroseomonas stagni DSM 19981</name>
    <dbReference type="NCBI Taxonomy" id="1123062"/>
    <lineage>
        <taxon>Bacteria</taxon>
        <taxon>Pseudomonadati</taxon>
        <taxon>Pseudomonadota</taxon>
        <taxon>Alphaproteobacteria</taxon>
        <taxon>Acetobacterales</taxon>
        <taxon>Roseomonadaceae</taxon>
        <taxon>Falsiroseomonas</taxon>
    </lineage>
</organism>
<comment type="similarity">
    <text evidence="1">Belongs to the short-chain dehydrogenases/reductases (SDR) family.</text>
</comment>
<dbReference type="PANTHER" id="PTHR42879:SF6">
    <property type="entry name" value="NADPH-DEPENDENT REDUCTASE BACG"/>
    <property type="match status" value="1"/>
</dbReference>
<evidence type="ECO:0000256" key="1">
    <source>
        <dbReference type="ARBA" id="ARBA00006484"/>
    </source>
</evidence>
<dbReference type="EMBL" id="FOSQ01000028">
    <property type="protein sequence ID" value="SFL15514.1"/>
    <property type="molecule type" value="Genomic_DNA"/>
</dbReference>
<proteinExistence type="inferred from homology"/>
<dbReference type="PANTHER" id="PTHR42879">
    <property type="entry name" value="3-OXOACYL-(ACYL-CARRIER-PROTEIN) REDUCTASE"/>
    <property type="match status" value="1"/>
</dbReference>
<evidence type="ECO:0000313" key="3">
    <source>
        <dbReference type="Proteomes" id="UP000199473"/>
    </source>
</evidence>
<dbReference type="Pfam" id="PF13561">
    <property type="entry name" value="adh_short_C2"/>
    <property type="match status" value="1"/>
</dbReference>
<dbReference type="Proteomes" id="UP000199473">
    <property type="component" value="Unassembled WGS sequence"/>
</dbReference>
<protein>
    <submittedName>
        <fullName evidence="2">3-oxoacyl-[acyl-carrier protein] reductase</fullName>
    </submittedName>
</protein>
<dbReference type="OrthoDB" id="9793325at2"/>
<dbReference type="SUPFAM" id="SSF51735">
    <property type="entry name" value="NAD(P)-binding Rossmann-fold domains"/>
    <property type="match status" value="1"/>
</dbReference>